<dbReference type="AlphaFoldDB" id="A0A0A9C4K3"/>
<reference evidence="1" key="2">
    <citation type="journal article" date="2015" name="Data Brief">
        <title>Shoot transcriptome of the giant reed, Arundo donax.</title>
        <authorList>
            <person name="Barrero R.A."/>
            <person name="Guerrero F.D."/>
            <person name="Moolhuijzen P."/>
            <person name="Goolsby J.A."/>
            <person name="Tidwell J."/>
            <person name="Bellgard S.E."/>
            <person name="Bellgard M.I."/>
        </authorList>
    </citation>
    <scope>NUCLEOTIDE SEQUENCE</scope>
    <source>
        <tissue evidence="1">Shoot tissue taken approximately 20 cm above the soil surface</tissue>
    </source>
</reference>
<proteinExistence type="predicted"/>
<reference evidence="1" key="1">
    <citation type="submission" date="2014-09" db="EMBL/GenBank/DDBJ databases">
        <authorList>
            <person name="Magalhaes I.L.F."/>
            <person name="Oliveira U."/>
            <person name="Santos F.R."/>
            <person name="Vidigal T.H.D.A."/>
            <person name="Brescovit A.D."/>
            <person name="Santos A.J."/>
        </authorList>
    </citation>
    <scope>NUCLEOTIDE SEQUENCE</scope>
    <source>
        <tissue evidence="1">Shoot tissue taken approximately 20 cm above the soil surface</tissue>
    </source>
</reference>
<name>A0A0A9C4K3_ARUDO</name>
<protein>
    <submittedName>
        <fullName evidence="1">Uncharacterized protein</fullName>
    </submittedName>
</protein>
<organism evidence="1">
    <name type="scientific">Arundo donax</name>
    <name type="common">Giant reed</name>
    <name type="synonym">Donax arundinaceus</name>
    <dbReference type="NCBI Taxonomy" id="35708"/>
    <lineage>
        <taxon>Eukaryota</taxon>
        <taxon>Viridiplantae</taxon>
        <taxon>Streptophyta</taxon>
        <taxon>Embryophyta</taxon>
        <taxon>Tracheophyta</taxon>
        <taxon>Spermatophyta</taxon>
        <taxon>Magnoliopsida</taxon>
        <taxon>Liliopsida</taxon>
        <taxon>Poales</taxon>
        <taxon>Poaceae</taxon>
        <taxon>PACMAD clade</taxon>
        <taxon>Arundinoideae</taxon>
        <taxon>Arundineae</taxon>
        <taxon>Arundo</taxon>
    </lineage>
</organism>
<evidence type="ECO:0000313" key="1">
    <source>
        <dbReference type="EMBL" id="JAD71204.1"/>
    </source>
</evidence>
<accession>A0A0A9C4K3</accession>
<dbReference type="EMBL" id="GBRH01226691">
    <property type="protein sequence ID" value="JAD71204.1"/>
    <property type="molecule type" value="Transcribed_RNA"/>
</dbReference>
<sequence>MRPRFTDQVRALRVRR</sequence>